<gene>
    <name evidence="2" type="ORF">PGTUg99_032083</name>
</gene>
<comment type="caution">
    <text evidence="2">The sequence shown here is derived from an EMBL/GenBank/DDBJ whole genome shotgun (WGS) entry which is preliminary data.</text>
</comment>
<evidence type="ECO:0000256" key="1">
    <source>
        <dbReference type="SAM" id="SignalP"/>
    </source>
</evidence>
<dbReference type="Proteomes" id="UP000325313">
    <property type="component" value="Unassembled WGS sequence"/>
</dbReference>
<feature type="signal peptide" evidence="1">
    <location>
        <begin position="1"/>
        <end position="21"/>
    </location>
</feature>
<evidence type="ECO:0000313" key="3">
    <source>
        <dbReference type="Proteomes" id="UP000325313"/>
    </source>
</evidence>
<accession>A0A5B0RWQ0</accession>
<dbReference type="AlphaFoldDB" id="A0A5B0RWQ0"/>
<protein>
    <submittedName>
        <fullName evidence="2">Uncharacterized protein</fullName>
    </submittedName>
</protein>
<evidence type="ECO:0000313" key="2">
    <source>
        <dbReference type="EMBL" id="KAA1129619.1"/>
    </source>
</evidence>
<proteinExistence type="predicted"/>
<feature type="chain" id="PRO_5022760446" evidence="1">
    <location>
        <begin position="22"/>
        <end position="144"/>
    </location>
</feature>
<dbReference type="EMBL" id="VDEP01000136">
    <property type="protein sequence ID" value="KAA1129619.1"/>
    <property type="molecule type" value="Genomic_DNA"/>
</dbReference>
<sequence length="144" mass="16798">MKLSVLHRWLGATSLVHGCWGGLIPEPPKAKVFKDLYESLSIADMITWGTRTRKMSKEDHINKITDKLNELGENGRYRLMEKIVDDVRDILACEKLDLKESWKKYMGEIRFTRTDPNLETPPEEKLQENLFNWVLLELQLISTP</sequence>
<organism evidence="2 3">
    <name type="scientific">Puccinia graminis f. sp. tritici</name>
    <dbReference type="NCBI Taxonomy" id="56615"/>
    <lineage>
        <taxon>Eukaryota</taxon>
        <taxon>Fungi</taxon>
        <taxon>Dikarya</taxon>
        <taxon>Basidiomycota</taxon>
        <taxon>Pucciniomycotina</taxon>
        <taxon>Pucciniomycetes</taxon>
        <taxon>Pucciniales</taxon>
        <taxon>Pucciniaceae</taxon>
        <taxon>Puccinia</taxon>
    </lineage>
</organism>
<keyword evidence="1" id="KW-0732">Signal</keyword>
<reference evidence="2 3" key="1">
    <citation type="submission" date="2019-05" db="EMBL/GenBank/DDBJ databases">
        <title>Emergence of the Ug99 lineage of the wheat stem rust pathogen through somatic hybridization.</title>
        <authorList>
            <person name="Li F."/>
            <person name="Upadhyaya N.M."/>
            <person name="Sperschneider J."/>
            <person name="Matny O."/>
            <person name="Nguyen-Phuc H."/>
            <person name="Mago R."/>
            <person name="Raley C."/>
            <person name="Miller M.E."/>
            <person name="Silverstein K.A.T."/>
            <person name="Henningsen E."/>
            <person name="Hirsch C.D."/>
            <person name="Visser B."/>
            <person name="Pretorius Z.A."/>
            <person name="Steffenson B.J."/>
            <person name="Schwessinger B."/>
            <person name="Dodds P.N."/>
            <person name="Figueroa M."/>
        </authorList>
    </citation>
    <scope>NUCLEOTIDE SEQUENCE [LARGE SCALE GENOMIC DNA]</scope>
    <source>
        <strain evidence="2 3">Ug99</strain>
    </source>
</reference>
<name>A0A5B0RWQ0_PUCGR</name>